<dbReference type="Proteomes" id="UP000759131">
    <property type="component" value="Unassembled WGS sequence"/>
</dbReference>
<proteinExistence type="predicted"/>
<accession>A0A7R9Q4L1</accession>
<feature type="region of interest" description="Disordered" evidence="1">
    <location>
        <begin position="36"/>
        <end position="58"/>
    </location>
</feature>
<keyword evidence="4" id="KW-1185">Reference proteome</keyword>
<keyword evidence="2" id="KW-0812">Transmembrane</keyword>
<evidence type="ECO:0000256" key="2">
    <source>
        <dbReference type="SAM" id="Phobius"/>
    </source>
</evidence>
<gene>
    <name evidence="3" type="ORF">OSB1V03_LOCUS11784</name>
</gene>
<dbReference type="OrthoDB" id="5586401at2759"/>
<dbReference type="AlphaFoldDB" id="A0A7R9Q4L1"/>
<keyword evidence="2" id="KW-1133">Transmembrane helix</keyword>
<protein>
    <recommendedName>
        <fullName evidence="5">CHCH domain-containing protein</fullName>
    </recommendedName>
</protein>
<dbReference type="InterPro" id="IPR009069">
    <property type="entry name" value="Cys_alpha_HP_mot_SF"/>
</dbReference>
<dbReference type="EMBL" id="CAJPIZ010009362">
    <property type="protein sequence ID" value="CAG2111805.1"/>
    <property type="molecule type" value="Genomic_DNA"/>
</dbReference>
<dbReference type="GO" id="GO:0033617">
    <property type="term" value="P:mitochondrial respiratory chain complex IV assembly"/>
    <property type="evidence" value="ECO:0007669"/>
    <property type="project" value="InterPro"/>
</dbReference>
<keyword evidence="2" id="KW-0472">Membrane</keyword>
<sequence>EIFITYFLIIILLFFAVCYRSLHCHTIDPKRPADNMSTQGFHNYERPVRSGDDEEEDPLETMLNKTGCKELHYSLQDCMAEHRDWRQCKDLVQQFKECMIIYEKNKSQNMSK</sequence>
<evidence type="ECO:0000256" key="1">
    <source>
        <dbReference type="SAM" id="MobiDB-lite"/>
    </source>
</evidence>
<dbReference type="SUPFAM" id="SSF47072">
    <property type="entry name" value="Cysteine alpha-hairpin motif"/>
    <property type="match status" value="1"/>
</dbReference>
<feature type="non-terminal residue" evidence="3">
    <location>
        <position position="112"/>
    </location>
</feature>
<dbReference type="InterPro" id="IPR039870">
    <property type="entry name" value="Coa4-like"/>
</dbReference>
<dbReference type="PANTHER" id="PTHR13639:SF2">
    <property type="entry name" value="CYTOCHROME C OXIDASE ASSEMBLY FACTOR 4 HOMOLOG, MITOCHONDRIAL"/>
    <property type="match status" value="1"/>
</dbReference>
<dbReference type="EMBL" id="OC863937">
    <property type="protein sequence ID" value="CAD7631375.1"/>
    <property type="molecule type" value="Genomic_DNA"/>
</dbReference>
<dbReference type="GO" id="GO:0005758">
    <property type="term" value="C:mitochondrial intermembrane space"/>
    <property type="evidence" value="ECO:0007669"/>
    <property type="project" value="InterPro"/>
</dbReference>
<evidence type="ECO:0008006" key="5">
    <source>
        <dbReference type="Google" id="ProtNLM"/>
    </source>
</evidence>
<evidence type="ECO:0000313" key="4">
    <source>
        <dbReference type="Proteomes" id="UP000759131"/>
    </source>
</evidence>
<evidence type="ECO:0000313" key="3">
    <source>
        <dbReference type="EMBL" id="CAD7631375.1"/>
    </source>
</evidence>
<reference evidence="3" key="1">
    <citation type="submission" date="2020-11" db="EMBL/GenBank/DDBJ databases">
        <authorList>
            <person name="Tran Van P."/>
        </authorList>
    </citation>
    <scope>NUCLEOTIDE SEQUENCE</scope>
</reference>
<name>A0A7R9Q4L1_9ACAR</name>
<feature type="transmembrane region" description="Helical" evidence="2">
    <location>
        <begin position="6"/>
        <end position="22"/>
    </location>
</feature>
<organism evidence="3">
    <name type="scientific">Medioppia subpectinata</name>
    <dbReference type="NCBI Taxonomy" id="1979941"/>
    <lineage>
        <taxon>Eukaryota</taxon>
        <taxon>Metazoa</taxon>
        <taxon>Ecdysozoa</taxon>
        <taxon>Arthropoda</taxon>
        <taxon>Chelicerata</taxon>
        <taxon>Arachnida</taxon>
        <taxon>Acari</taxon>
        <taxon>Acariformes</taxon>
        <taxon>Sarcoptiformes</taxon>
        <taxon>Oribatida</taxon>
        <taxon>Brachypylina</taxon>
        <taxon>Oppioidea</taxon>
        <taxon>Oppiidae</taxon>
        <taxon>Medioppia</taxon>
    </lineage>
</organism>
<dbReference type="PANTHER" id="PTHR13639">
    <property type="entry name" value="CYTOCHROME C OXIDASE ASSEMBLY FACTOR 4 HOMOLOG, MITOCHONDRIAL"/>
    <property type="match status" value="1"/>
</dbReference>